<evidence type="ECO:0000313" key="2">
    <source>
        <dbReference type="EMBL" id="KAK4534963.1"/>
    </source>
</evidence>
<comment type="caution">
    <text evidence="2">The sequence shown here is derived from an EMBL/GenBank/DDBJ whole genome shotgun (WGS) entry which is preliminary data.</text>
</comment>
<accession>A0AAV9ISV8</accession>
<reference evidence="2 3" key="1">
    <citation type="submission" date="2022-07" db="EMBL/GenBank/DDBJ databases">
        <title>Genome-wide signatures of adaptation to extreme environments.</title>
        <authorList>
            <person name="Cho C.H."/>
            <person name="Yoon H.S."/>
        </authorList>
    </citation>
    <scope>NUCLEOTIDE SEQUENCE [LARGE SCALE GENOMIC DNA]</scope>
    <source>
        <strain evidence="2 3">DBV 063 E5</strain>
    </source>
</reference>
<gene>
    <name evidence="2" type="ORF">CDCA_CDCA03G0988</name>
</gene>
<organism evidence="2 3">
    <name type="scientific">Cyanidium caldarium</name>
    <name type="common">Red alga</name>
    <dbReference type="NCBI Taxonomy" id="2771"/>
    <lineage>
        <taxon>Eukaryota</taxon>
        <taxon>Rhodophyta</taxon>
        <taxon>Bangiophyceae</taxon>
        <taxon>Cyanidiales</taxon>
        <taxon>Cyanidiaceae</taxon>
        <taxon>Cyanidium</taxon>
    </lineage>
</organism>
<evidence type="ECO:0008006" key="4">
    <source>
        <dbReference type="Google" id="ProtNLM"/>
    </source>
</evidence>
<feature type="region of interest" description="Disordered" evidence="1">
    <location>
        <begin position="317"/>
        <end position="341"/>
    </location>
</feature>
<dbReference type="InterPro" id="IPR036291">
    <property type="entry name" value="NAD(P)-bd_dom_sf"/>
</dbReference>
<protein>
    <recommendedName>
        <fullName evidence="4">NAD-dependent epimerase/dehydratase domain-containing protein</fullName>
    </recommendedName>
</protein>
<dbReference type="EMBL" id="JANCYW010000003">
    <property type="protein sequence ID" value="KAK4534963.1"/>
    <property type="molecule type" value="Genomic_DNA"/>
</dbReference>
<sequence>MMGGERKIMDSRGGDRLYGWAVWMTVGVVSSGRGRRGRPPSGRARSRLRTRRAWRGQLTATARVLISPLGYVGAAVACALRSARRRADPEAQPYPEVQVAGVYRDEYERATLRKVLPANVQLLGRSRDWMLQARHATHLLLGDLRTGEQVCAAADALSDVQWLGCFSSVGVYAEDAGGWVTESSPLLAAADMRDAVRECCALEGRARQLAAHWSVPCCIFRLGAVYGPTPSAVRGRRGWNRRSVLDGLDEQADAPDDGVLVNRIHVADVARWVRQALHLRSAGVFNLVDAEPATRTQVLRYARERCLQRLQGCHDTLADDSHSPEGSAAASRRRRRPVRSKRVSHARAIHELLDDHDRHLLFPAFREGLTAIAQGNMEPFAYSVFTEWVPHPHALLALLAVASQTSVRASCRSGASDVRHSEVLSPNLTVLLRWLTRLPWGCRVVDREGSRITNQGMAFAAA</sequence>
<dbReference type="Gene3D" id="3.40.50.720">
    <property type="entry name" value="NAD(P)-binding Rossmann-like Domain"/>
    <property type="match status" value="1"/>
</dbReference>
<proteinExistence type="predicted"/>
<dbReference type="SUPFAM" id="SSF51735">
    <property type="entry name" value="NAD(P)-binding Rossmann-fold domains"/>
    <property type="match status" value="1"/>
</dbReference>
<dbReference type="Proteomes" id="UP001301350">
    <property type="component" value="Unassembled WGS sequence"/>
</dbReference>
<name>A0AAV9ISV8_CYACA</name>
<evidence type="ECO:0000256" key="1">
    <source>
        <dbReference type="SAM" id="MobiDB-lite"/>
    </source>
</evidence>
<dbReference type="AlphaFoldDB" id="A0AAV9ISV8"/>
<keyword evidence="3" id="KW-1185">Reference proteome</keyword>
<feature type="compositionally biased region" description="Basic residues" evidence="1">
    <location>
        <begin position="331"/>
        <end position="341"/>
    </location>
</feature>
<evidence type="ECO:0000313" key="3">
    <source>
        <dbReference type="Proteomes" id="UP001301350"/>
    </source>
</evidence>